<evidence type="ECO:0000313" key="3">
    <source>
        <dbReference type="Proteomes" id="UP001279734"/>
    </source>
</evidence>
<gene>
    <name evidence="2" type="ORF">Nepgr_006543</name>
</gene>
<proteinExistence type="predicted"/>
<comment type="caution">
    <text evidence="2">The sequence shown here is derived from an EMBL/GenBank/DDBJ whole genome shotgun (WGS) entry which is preliminary data.</text>
</comment>
<evidence type="ECO:0000256" key="1">
    <source>
        <dbReference type="SAM" id="MobiDB-lite"/>
    </source>
</evidence>
<reference evidence="2" key="1">
    <citation type="submission" date="2023-05" db="EMBL/GenBank/DDBJ databases">
        <title>Nepenthes gracilis genome sequencing.</title>
        <authorList>
            <person name="Fukushima K."/>
        </authorList>
    </citation>
    <scope>NUCLEOTIDE SEQUENCE</scope>
    <source>
        <strain evidence="2">SING2019-196</strain>
    </source>
</reference>
<sequence>MSLTETLVATMPIDAIHRIKQAKSPNQKLVIVGTCMPNEANSSTSAKPGSYTHASRLPISGVWRERTGMPIGAISSKLAKSSIPSGQTKTPSTIQTKKLVN</sequence>
<organism evidence="2 3">
    <name type="scientific">Nepenthes gracilis</name>
    <name type="common">Slender pitcher plant</name>
    <dbReference type="NCBI Taxonomy" id="150966"/>
    <lineage>
        <taxon>Eukaryota</taxon>
        <taxon>Viridiplantae</taxon>
        <taxon>Streptophyta</taxon>
        <taxon>Embryophyta</taxon>
        <taxon>Tracheophyta</taxon>
        <taxon>Spermatophyta</taxon>
        <taxon>Magnoliopsida</taxon>
        <taxon>eudicotyledons</taxon>
        <taxon>Gunneridae</taxon>
        <taxon>Pentapetalae</taxon>
        <taxon>Caryophyllales</taxon>
        <taxon>Nepenthaceae</taxon>
        <taxon>Nepenthes</taxon>
    </lineage>
</organism>
<dbReference type="EMBL" id="BSYO01000005">
    <property type="protein sequence ID" value="GMH04703.1"/>
    <property type="molecule type" value="Genomic_DNA"/>
</dbReference>
<feature type="region of interest" description="Disordered" evidence="1">
    <location>
        <begin position="78"/>
        <end position="101"/>
    </location>
</feature>
<evidence type="ECO:0000313" key="2">
    <source>
        <dbReference type="EMBL" id="GMH04703.1"/>
    </source>
</evidence>
<protein>
    <submittedName>
        <fullName evidence="2">Uncharacterized protein</fullName>
    </submittedName>
</protein>
<accession>A0AAD3S5D2</accession>
<name>A0AAD3S5D2_NEPGR</name>
<dbReference type="Proteomes" id="UP001279734">
    <property type="component" value="Unassembled WGS sequence"/>
</dbReference>
<dbReference type="AlphaFoldDB" id="A0AAD3S5D2"/>
<keyword evidence="3" id="KW-1185">Reference proteome</keyword>